<feature type="compositionally biased region" description="Low complexity" evidence="7">
    <location>
        <begin position="1065"/>
        <end position="1079"/>
    </location>
</feature>
<feature type="region of interest" description="Disordered" evidence="7">
    <location>
        <begin position="1190"/>
        <end position="1237"/>
    </location>
</feature>
<evidence type="ECO:0000256" key="6">
    <source>
        <dbReference type="PROSITE-ProRule" id="PRU00104"/>
    </source>
</evidence>
<dbReference type="Gene3D" id="3.90.1750.10">
    <property type="entry name" value="Hect, E3 ligase catalytic domains"/>
    <property type="match status" value="1"/>
</dbReference>
<keyword evidence="10" id="KW-1185">Reference proteome</keyword>
<feature type="region of interest" description="Disordered" evidence="7">
    <location>
        <begin position="1012"/>
        <end position="1033"/>
    </location>
</feature>
<dbReference type="SUPFAM" id="SSF56204">
    <property type="entry name" value="Hect, E3 ligase catalytic domain"/>
    <property type="match status" value="1"/>
</dbReference>
<feature type="compositionally biased region" description="Basic and acidic residues" evidence="7">
    <location>
        <begin position="683"/>
        <end position="708"/>
    </location>
</feature>
<evidence type="ECO:0000313" key="9">
    <source>
        <dbReference type="EMBL" id="GAX77476.1"/>
    </source>
</evidence>
<dbReference type="GO" id="GO:0000209">
    <property type="term" value="P:protein polyubiquitination"/>
    <property type="evidence" value="ECO:0007669"/>
    <property type="project" value="TreeGrafter"/>
</dbReference>
<dbReference type="PANTHER" id="PTHR45670">
    <property type="entry name" value="E3 UBIQUITIN-PROTEIN LIGASE TRIP12"/>
    <property type="match status" value="1"/>
</dbReference>
<feature type="region of interest" description="Disordered" evidence="7">
    <location>
        <begin position="1299"/>
        <end position="1320"/>
    </location>
</feature>
<keyword evidence="4" id="KW-0808">Transferase</keyword>
<comment type="similarity">
    <text evidence="2">Belongs to the UPL family. K-HECT subfamily.</text>
</comment>
<dbReference type="STRING" id="1157962.A0A250X347"/>
<dbReference type="InterPro" id="IPR000569">
    <property type="entry name" value="HECT_dom"/>
</dbReference>
<dbReference type="InterPro" id="IPR045322">
    <property type="entry name" value="HECTD1/TRIP12-like"/>
</dbReference>
<feature type="compositionally biased region" description="Low complexity" evidence="7">
    <location>
        <begin position="1431"/>
        <end position="1443"/>
    </location>
</feature>
<comment type="catalytic activity">
    <reaction evidence="1">
        <text>S-ubiquitinyl-[E2 ubiquitin-conjugating enzyme]-L-cysteine + [acceptor protein]-L-lysine = [E2 ubiquitin-conjugating enzyme]-L-cysteine + N(6)-ubiquitinyl-[acceptor protein]-L-lysine.</text>
        <dbReference type="EC" id="2.3.2.26"/>
    </reaction>
</comment>
<dbReference type="InterPro" id="IPR035983">
    <property type="entry name" value="Hect_E3_ubiquitin_ligase"/>
</dbReference>
<dbReference type="EMBL" id="BEGY01000025">
    <property type="protein sequence ID" value="GAX77476.1"/>
    <property type="molecule type" value="Genomic_DNA"/>
</dbReference>
<feature type="compositionally biased region" description="Basic and acidic residues" evidence="7">
    <location>
        <begin position="1109"/>
        <end position="1121"/>
    </location>
</feature>
<dbReference type="GO" id="GO:0043161">
    <property type="term" value="P:proteasome-mediated ubiquitin-dependent protein catabolic process"/>
    <property type="evidence" value="ECO:0007669"/>
    <property type="project" value="TreeGrafter"/>
</dbReference>
<dbReference type="CDD" id="cd00078">
    <property type="entry name" value="HECTc"/>
    <property type="match status" value="1"/>
</dbReference>
<protein>
    <recommendedName>
        <fullName evidence="3">HECT-type E3 ubiquitin transferase</fullName>
        <ecNumber evidence="3">2.3.2.26</ecNumber>
    </recommendedName>
</protein>
<feature type="region of interest" description="Disordered" evidence="7">
    <location>
        <begin position="661"/>
        <end position="741"/>
    </location>
</feature>
<accession>A0A250X347</accession>
<evidence type="ECO:0000256" key="4">
    <source>
        <dbReference type="ARBA" id="ARBA00022679"/>
    </source>
</evidence>
<dbReference type="Gene3D" id="3.30.2410.10">
    <property type="entry name" value="Hect, E3 ligase catalytic domain"/>
    <property type="match status" value="1"/>
</dbReference>
<dbReference type="PANTHER" id="PTHR45670:SF1">
    <property type="entry name" value="E3 UBIQUITIN-PROTEIN LIGASE HECTD1"/>
    <property type="match status" value="1"/>
</dbReference>
<dbReference type="SUPFAM" id="SSF48371">
    <property type="entry name" value="ARM repeat"/>
    <property type="match status" value="1"/>
</dbReference>
<evidence type="ECO:0000256" key="2">
    <source>
        <dbReference type="ARBA" id="ARBA00006331"/>
    </source>
</evidence>
<feature type="domain" description="HECT" evidence="8">
    <location>
        <begin position="1666"/>
        <end position="2003"/>
    </location>
</feature>
<evidence type="ECO:0000256" key="1">
    <source>
        <dbReference type="ARBA" id="ARBA00000885"/>
    </source>
</evidence>
<dbReference type="Pfam" id="PF00632">
    <property type="entry name" value="HECT"/>
    <property type="match status" value="1"/>
</dbReference>
<dbReference type="SMART" id="SM00119">
    <property type="entry name" value="HECTc"/>
    <property type="match status" value="1"/>
</dbReference>
<dbReference type="InterPro" id="IPR057948">
    <property type="entry name" value="TPR_TRIP12_N"/>
</dbReference>
<feature type="region of interest" description="Disordered" evidence="7">
    <location>
        <begin position="1052"/>
        <end position="1168"/>
    </location>
</feature>
<name>A0A250X347_9CHLO</name>
<feature type="compositionally biased region" description="Basic and acidic residues" evidence="7">
    <location>
        <begin position="1014"/>
        <end position="1026"/>
    </location>
</feature>
<keyword evidence="5 6" id="KW-0833">Ubl conjugation pathway</keyword>
<feature type="compositionally biased region" description="Basic residues" evidence="7">
    <location>
        <begin position="1"/>
        <end position="10"/>
    </location>
</feature>
<feature type="active site" description="Glycyl thioester intermediate" evidence="6">
    <location>
        <position position="1970"/>
    </location>
</feature>
<feature type="compositionally biased region" description="Low complexity" evidence="7">
    <location>
        <begin position="1215"/>
        <end position="1224"/>
    </location>
</feature>
<evidence type="ECO:0000256" key="3">
    <source>
        <dbReference type="ARBA" id="ARBA00012485"/>
    </source>
</evidence>
<proteinExistence type="inferred from homology"/>
<organism evidence="9 10">
    <name type="scientific">Chlamydomonas eustigma</name>
    <dbReference type="NCBI Taxonomy" id="1157962"/>
    <lineage>
        <taxon>Eukaryota</taxon>
        <taxon>Viridiplantae</taxon>
        <taxon>Chlorophyta</taxon>
        <taxon>core chlorophytes</taxon>
        <taxon>Chlorophyceae</taxon>
        <taxon>CS clade</taxon>
        <taxon>Chlamydomonadales</taxon>
        <taxon>Chlamydomonadaceae</taxon>
        <taxon>Chlamydomonas</taxon>
    </lineage>
</organism>
<feature type="region of interest" description="Disordered" evidence="7">
    <location>
        <begin position="1"/>
        <end position="138"/>
    </location>
</feature>
<feature type="compositionally biased region" description="Acidic residues" evidence="7">
    <location>
        <begin position="1156"/>
        <end position="1168"/>
    </location>
</feature>
<feature type="region of interest" description="Disordered" evidence="7">
    <location>
        <begin position="1428"/>
        <end position="1450"/>
    </location>
</feature>
<feature type="region of interest" description="Disordered" evidence="7">
    <location>
        <begin position="1928"/>
        <end position="1954"/>
    </location>
</feature>
<dbReference type="Pfam" id="PF25579">
    <property type="entry name" value="TPR_TRIP12_N"/>
    <property type="match status" value="1"/>
</dbReference>
<comment type="caution">
    <text evidence="9">The sequence shown here is derived from an EMBL/GenBank/DDBJ whole genome shotgun (WGS) entry which is preliminary data.</text>
</comment>
<dbReference type="OrthoDB" id="423283at2759"/>
<dbReference type="InterPro" id="IPR011989">
    <property type="entry name" value="ARM-like"/>
</dbReference>
<gene>
    <name evidence="9" type="ORF">CEUSTIGMA_g4920.t1</name>
</gene>
<dbReference type="EC" id="2.3.2.26" evidence="3"/>
<evidence type="ECO:0000256" key="7">
    <source>
        <dbReference type="SAM" id="MobiDB-lite"/>
    </source>
</evidence>
<dbReference type="InterPro" id="IPR016024">
    <property type="entry name" value="ARM-type_fold"/>
</dbReference>
<sequence length="2003" mass="211192">MPETRSKRRANSVSINTEDKKSIKRSKPEPSPINVEAPASSKAQKRAPSSEPGPSIEPAEEPPKQENPPVSCRKSRTKPKSVPPQPLTRIEEAPSKPEVPQLEPVVPGEPTNPEQNMSGRPGAGNPDDDRDQPVGRDFSSASSALQGLLRKLGAGFEDMLPGVMSMGSSQVKSIITGLKQSDDESQQLSSLTELCEFLSISNEEALASFPMETVVPLLVQLLNMEHNPDMMLLAARAMTFMADAMPVSCAIIARHGAIPVFCARLLTIEYIDLAEQSLQALQKLSVDFSYVLLQHGGLLAVLSYLDFFPTGVQRVAVITAANICKGITLENAEAAQAAVPMLTALLQYSDVKVVDNACIALSHIVEALSPQSSLITKLCEEGSLLTQTLQLVTISESGTMTSQLSLSTYFSLVKLLTTCLKGCPTITKTLLNGGLMETLRQLLANCSMLSSGGGPASSSVVRTTDQLHEVLSLVSALLPAIPDASSAILKGLSLSATTSSAASNSNAAGGSTSLQLTSQQQERSSFLQQQPQLMSQFSAMLMPLLLQVNSTTVIPTVRHACLEAVSQIICASSSSMLEEGLRNLPVSNFIGSLLSGRDMTATAYAILMAEVLMEKLPNVYRSFFLKEGVVHAMDQLTTAAAAPPVASASTAEPSDALAASNVANENPKGKSSSSSAASRTSNRLKEIPTKFLRGRDKEGSKTEAKTSEVTEGPSADASKATGTSICPAPAPAAPAGAKQPTLKETLGTRAILFKSKYYGSQLSGSTLETDGIVLMRKLCKCLPHASHKQLTGLLESLAGSSSISVFELLGSGAVKHLVSYLCGEDLKVEKKLQKGSLEVEKEKLKLCRIQGFVHAALQPGSGTSPLLLSLVRKLQAALSSLEAFPVIVARFGPSASSHSSRLALLNSLAGGRFSAPAAPARPVQSSAGSLSSGLAMLIQPFKLRLSRHSAERQLREYSSNVVMIEPLASMAAIEEFLYPRVYRPASSPDAVAEGAAAAAVMAAAAAAAALRQSKPADEGCKKEGKTGSKKSSTSAAAAAAVGAAASSKAQAIPDGGATAHRMTRAQAAANKVAAGSSANPSHAAVNKVAAEKRGRRRQAVGMEEEMGLDEIHGESDDMHDDKEEEEEEEGFPPFPHAFGAEEEDVMEDEDHHMFPEDDGGSYEEDMEGDEDDGLEIQRMQVHDLHIEEPGAVGDGAVAPNPAAQEPTGKAGAGGIASSAGTGQAVDAAGTSSGPTNKAAHTAAASAAAASTTAAAVVGKEGPKLIFYIGERRLPADMPVFQAVQQMRLAASAAGLQAEEEAAADEEAAGGSSTGAAAAASAAQQRGRKLWDEIHTLHYRRASDVVAEQVAEASAKSGASEERSSGGGSGCSALTCSVVSNPLQEVLSAATETKVPGASPQCGEVLQLLQLLESLNRLGPRLLFEMLPSHPSTSKASGSKKTAGVEPGKHQDASVGRVLREEFVNQKLGSKLSQQLKDVLSVCGGSMPPWVGHLVSTAKFLFPFEIRRRYFYCTAFGLGRALHHMQLLHAAESGGAPVVDHANLRVGRLQRQKVRVSRKRILESAIKVMELYARQRTVLELEYFGEVGTGLGPTLEFFTLLSHDLQKRSLGMWRHEDNVHSTNSEDALAATTKKQSGGGVATAGIAAGERPAASVPAGAEAWHEASEYVNAPWGLFPSPLPPSSPKATSVISYFKLLGRSLAKALQDCRLMDLPLSYVFYRALLGKGLGLHDISRFDPQLGSTLERLTLALAASRTATSSTGKGASHPEILLDGVPLSDLCLTFTLPGYPEFELKPGGGDIEVVSSNLQEYLDAVVDATLGSGIETQMKACREGFSEVFDLKALDCFYEDEVETLLCGSGEHWTVQGLADSMKFDHGYTGSSPVIKCLLEVLSEMEVAEQRKFLRFVTGCPRLPPGGISALQPRLTVVRKPPSSNNHDNGTPGGTPVGSFKDNMGVGTTAADGDLPSVMTCANYIKLPPYSSKLVMKQRLLYAISEGQGSFDLS</sequence>
<reference evidence="9 10" key="1">
    <citation type="submission" date="2017-08" db="EMBL/GenBank/DDBJ databases">
        <title>Acidophilic green algal genome provides insights into adaptation to an acidic environment.</title>
        <authorList>
            <person name="Hirooka S."/>
            <person name="Hirose Y."/>
            <person name="Kanesaki Y."/>
            <person name="Higuchi S."/>
            <person name="Fujiwara T."/>
            <person name="Onuma R."/>
            <person name="Era A."/>
            <person name="Ohbayashi R."/>
            <person name="Uzuka A."/>
            <person name="Nozaki H."/>
            <person name="Yoshikawa H."/>
            <person name="Miyagishima S.Y."/>
        </authorList>
    </citation>
    <scope>NUCLEOTIDE SEQUENCE [LARGE SCALE GENOMIC DNA]</scope>
    <source>
        <strain evidence="9 10">NIES-2499</strain>
    </source>
</reference>
<dbReference type="PROSITE" id="PS50237">
    <property type="entry name" value="HECT"/>
    <property type="match status" value="1"/>
</dbReference>
<dbReference type="GO" id="GO:0061630">
    <property type="term" value="F:ubiquitin protein ligase activity"/>
    <property type="evidence" value="ECO:0007669"/>
    <property type="project" value="UniProtKB-EC"/>
</dbReference>
<feature type="compositionally biased region" description="Low complexity" evidence="7">
    <location>
        <begin position="1308"/>
        <end position="1320"/>
    </location>
</feature>
<dbReference type="Gene3D" id="1.25.10.10">
    <property type="entry name" value="Leucine-rich Repeat Variant"/>
    <property type="match status" value="1"/>
</dbReference>
<dbReference type="Proteomes" id="UP000232323">
    <property type="component" value="Unassembled WGS sequence"/>
</dbReference>
<evidence type="ECO:0000259" key="8">
    <source>
        <dbReference type="PROSITE" id="PS50237"/>
    </source>
</evidence>
<evidence type="ECO:0000256" key="5">
    <source>
        <dbReference type="ARBA" id="ARBA00022786"/>
    </source>
</evidence>
<evidence type="ECO:0000313" key="10">
    <source>
        <dbReference type="Proteomes" id="UP000232323"/>
    </source>
</evidence>